<evidence type="ECO:0000256" key="1">
    <source>
        <dbReference type="SAM" id="Phobius"/>
    </source>
</evidence>
<sequence length="66" mass="7525">MNPVKLIQFFILLIINFLIVAGVNFLVAKTMAKSGEVTFYSILPKSLLLAVFMTILFTLFNRKKDE</sequence>
<dbReference type="AlphaFoldDB" id="A0A562SPJ0"/>
<evidence type="ECO:0000313" key="2">
    <source>
        <dbReference type="EMBL" id="TWI83201.1"/>
    </source>
</evidence>
<feature type="transmembrane region" description="Helical" evidence="1">
    <location>
        <begin position="6"/>
        <end position="27"/>
    </location>
</feature>
<keyword evidence="1" id="KW-1133">Transmembrane helix</keyword>
<accession>A0A562SPJ0</accession>
<keyword evidence="1" id="KW-0472">Membrane</keyword>
<evidence type="ECO:0000313" key="3">
    <source>
        <dbReference type="Proteomes" id="UP000316167"/>
    </source>
</evidence>
<keyword evidence="3" id="KW-1185">Reference proteome</keyword>
<feature type="transmembrane region" description="Helical" evidence="1">
    <location>
        <begin position="39"/>
        <end position="60"/>
    </location>
</feature>
<comment type="caution">
    <text evidence="2">The sequence shown here is derived from an EMBL/GenBank/DDBJ whole genome shotgun (WGS) entry which is preliminary data.</text>
</comment>
<name>A0A562SPJ0_9BACT</name>
<keyword evidence="1" id="KW-0812">Transmembrane</keyword>
<gene>
    <name evidence="2" type="ORF">IQ13_1307</name>
</gene>
<dbReference type="EMBL" id="VLLE01000003">
    <property type="protein sequence ID" value="TWI83201.1"/>
    <property type="molecule type" value="Genomic_DNA"/>
</dbReference>
<reference evidence="2 3" key="1">
    <citation type="journal article" date="2015" name="Stand. Genomic Sci.">
        <title>Genomic Encyclopedia of Bacterial and Archaeal Type Strains, Phase III: the genomes of soil and plant-associated and newly described type strains.</title>
        <authorList>
            <person name="Whitman W.B."/>
            <person name="Woyke T."/>
            <person name="Klenk H.P."/>
            <person name="Zhou Y."/>
            <person name="Lilburn T.G."/>
            <person name="Beck B.J."/>
            <person name="De Vos P."/>
            <person name="Vandamme P."/>
            <person name="Eisen J.A."/>
            <person name="Garrity G."/>
            <person name="Hugenholtz P."/>
            <person name="Kyrpides N.C."/>
        </authorList>
    </citation>
    <scope>NUCLEOTIDE SEQUENCE [LARGE SCALE GENOMIC DNA]</scope>
    <source>
        <strain evidence="2 3">CGMCC 1.7271</strain>
    </source>
</reference>
<organism evidence="2 3">
    <name type="scientific">Lacibacter cauensis</name>
    <dbReference type="NCBI Taxonomy" id="510947"/>
    <lineage>
        <taxon>Bacteria</taxon>
        <taxon>Pseudomonadati</taxon>
        <taxon>Bacteroidota</taxon>
        <taxon>Chitinophagia</taxon>
        <taxon>Chitinophagales</taxon>
        <taxon>Chitinophagaceae</taxon>
        <taxon>Lacibacter</taxon>
    </lineage>
</organism>
<proteinExistence type="predicted"/>
<protein>
    <submittedName>
        <fullName evidence="2">Uncharacterized protein</fullName>
    </submittedName>
</protein>
<dbReference type="Proteomes" id="UP000316167">
    <property type="component" value="Unassembled WGS sequence"/>
</dbReference>